<evidence type="ECO:0000256" key="3">
    <source>
        <dbReference type="PIRSR" id="PIRSR000390-1"/>
    </source>
</evidence>
<evidence type="ECO:0000256" key="5">
    <source>
        <dbReference type="RuleBase" id="RU004508"/>
    </source>
</evidence>
<protein>
    <submittedName>
        <fullName evidence="6">DegT/DnrJ/EryC1/StrS family aminotransferase</fullName>
    </submittedName>
</protein>
<accession>A0A2V1ISI3</accession>
<dbReference type="SUPFAM" id="SSF53383">
    <property type="entry name" value="PLP-dependent transferases"/>
    <property type="match status" value="1"/>
</dbReference>
<reference evidence="7" key="1">
    <citation type="submission" date="2018-02" db="EMBL/GenBank/DDBJ databases">
        <authorList>
            <person name="Clavel T."/>
            <person name="Strowig T."/>
        </authorList>
    </citation>
    <scope>NUCLEOTIDE SEQUENCE [LARGE SCALE GENOMIC DNA]</scope>
    <source>
        <strain evidence="7">DSM 100764</strain>
    </source>
</reference>
<organism evidence="6 7">
    <name type="scientific">Paramuribaculum intestinale</name>
    <dbReference type="NCBI Taxonomy" id="2094151"/>
    <lineage>
        <taxon>Bacteria</taxon>
        <taxon>Pseudomonadati</taxon>
        <taxon>Bacteroidota</taxon>
        <taxon>Bacteroidia</taxon>
        <taxon>Bacteroidales</taxon>
        <taxon>Muribaculaceae</taxon>
        <taxon>Paramuribaculum</taxon>
    </lineage>
</organism>
<dbReference type="EMBL" id="PUBV01000011">
    <property type="protein sequence ID" value="PWB07651.1"/>
    <property type="molecule type" value="Genomic_DNA"/>
</dbReference>
<dbReference type="InterPro" id="IPR000653">
    <property type="entry name" value="DegT/StrS_aminotransferase"/>
</dbReference>
<dbReference type="InterPro" id="IPR015424">
    <property type="entry name" value="PyrdxlP-dep_Trfase"/>
</dbReference>
<keyword evidence="6" id="KW-0808">Transferase</keyword>
<dbReference type="Gene3D" id="3.90.1150.10">
    <property type="entry name" value="Aspartate Aminotransferase, domain 1"/>
    <property type="match status" value="1"/>
</dbReference>
<evidence type="ECO:0000313" key="6">
    <source>
        <dbReference type="EMBL" id="PWB07651.1"/>
    </source>
</evidence>
<dbReference type="Pfam" id="PF01041">
    <property type="entry name" value="DegT_DnrJ_EryC1"/>
    <property type="match status" value="1"/>
</dbReference>
<dbReference type="Proteomes" id="UP000244925">
    <property type="component" value="Unassembled WGS sequence"/>
</dbReference>
<evidence type="ECO:0000313" key="7">
    <source>
        <dbReference type="Proteomes" id="UP000244925"/>
    </source>
</evidence>
<dbReference type="GO" id="GO:0030170">
    <property type="term" value="F:pyridoxal phosphate binding"/>
    <property type="evidence" value="ECO:0007669"/>
    <property type="project" value="TreeGrafter"/>
</dbReference>
<proteinExistence type="inferred from homology"/>
<dbReference type="CDD" id="cd00616">
    <property type="entry name" value="AHBA_syn"/>
    <property type="match status" value="1"/>
</dbReference>
<keyword evidence="1 4" id="KW-0663">Pyridoxal phosphate</keyword>
<gene>
    <name evidence="6" type="ORF">C5O25_07000</name>
</gene>
<comment type="caution">
    <text evidence="6">The sequence shown here is derived from an EMBL/GenBank/DDBJ whole genome shotgun (WGS) entry which is preliminary data.</text>
</comment>
<keyword evidence="7" id="KW-1185">Reference proteome</keyword>
<dbReference type="PIRSF" id="PIRSF000390">
    <property type="entry name" value="PLP_StrS"/>
    <property type="match status" value="1"/>
</dbReference>
<dbReference type="RefSeq" id="WP_107036026.1">
    <property type="nucleotide sequence ID" value="NZ_PUBV01000011.1"/>
</dbReference>
<dbReference type="InterPro" id="IPR015421">
    <property type="entry name" value="PyrdxlP-dep_Trfase_major"/>
</dbReference>
<feature type="modified residue" description="N6-(pyridoxal phosphate)lysine" evidence="4">
    <location>
        <position position="208"/>
    </location>
</feature>
<evidence type="ECO:0000256" key="2">
    <source>
        <dbReference type="ARBA" id="ARBA00037999"/>
    </source>
</evidence>
<feature type="active site" description="Proton acceptor" evidence="3">
    <location>
        <position position="208"/>
    </location>
</feature>
<dbReference type="PANTHER" id="PTHR30244">
    <property type="entry name" value="TRANSAMINASE"/>
    <property type="match status" value="1"/>
</dbReference>
<dbReference type="GO" id="GO:0000271">
    <property type="term" value="P:polysaccharide biosynthetic process"/>
    <property type="evidence" value="ECO:0007669"/>
    <property type="project" value="TreeGrafter"/>
</dbReference>
<keyword evidence="6" id="KW-0032">Aminotransferase</keyword>
<name>A0A2V1ISI3_9BACT</name>
<dbReference type="GO" id="GO:0008483">
    <property type="term" value="F:transaminase activity"/>
    <property type="evidence" value="ECO:0007669"/>
    <property type="project" value="UniProtKB-KW"/>
</dbReference>
<dbReference type="Gene3D" id="3.40.640.10">
    <property type="entry name" value="Type I PLP-dependent aspartate aminotransferase-like (Major domain)"/>
    <property type="match status" value="1"/>
</dbReference>
<dbReference type="InterPro" id="IPR015422">
    <property type="entry name" value="PyrdxlP-dep_Trfase_small"/>
</dbReference>
<comment type="similarity">
    <text evidence="2 5">Belongs to the DegT/DnrJ/EryC1 family.</text>
</comment>
<evidence type="ECO:0000256" key="4">
    <source>
        <dbReference type="PIRSR" id="PIRSR000390-2"/>
    </source>
</evidence>
<dbReference type="AlphaFoldDB" id="A0A2V1ISI3"/>
<sequence length="391" mass="41651">MSNSSKCSEEQSPRYPFLDLAAVNAPCAGRLAEAACRVIESGRYIGGEEVEAFEGELAALAGTDCAVGTGNGYDALRLILRAWVEMGRLQPGDEVIVPAHTFIASVLAVSDASLVPVPVDADPLTMNLDTSLVEAALTSRTRAIMPVHLYGRVCWDDTLASLAASRGLLVVEDCAQAIGARSAVAGLSGSCRAGALGHASAISFYPTKNVGALGDAGAVLTSDRELAATVRALANYGSDRRYHNIYAGVNSRLDPIQAAMLRVKLSCVAEENAARFARAMAYERTICRADLVRPLMSDSVTDCVWHQYVVRFTGPSRDLFRRRLLEAGVATDVHYPVPPHLQPCYARRQLARTPLPVAESICRQAVSLPIAGALTVADTAAIARIINDLEI</sequence>
<evidence type="ECO:0000256" key="1">
    <source>
        <dbReference type="ARBA" id="ARBA00022898"/>
    </source>
</evidence>
<dbReference type="PANTHER" id="PTHR30244:SF36">
    <property type="entry name" value="3-OXO-GLUCOSE-6-PHOSPHATE:GLUTAMATE AMINOTRANSFERASE"/>
    <property type="match status" value="1"/>
</dbReference>